<organism evidence="3 4">
    <name type="scientific">Hypericibacter terrae</name>
    <dbReference type="NCBI Taxonomy" id="2602015"/>
    <lineage>
        <taxon>Bacteria</taxon>
        <taxon>Pseudomonadati</taxon>
        <taxon>Pseudomonadota</taxon>
        <taxon>Alphaproteobacteria</taxon>
        <taxon>Rhodospirillales</taxon>
        <taxon>Dongiaceae</taxon>
        <taxon>Hypericibacter</taxon>
    </lineage>
</organism>
<dbReference type="AlphaFoldDB" id="A0A5J6MQI1"/>
<keyword evidence="4" id="KW-1185">Reference proteome</keyword>
<feature type="chain" id="PRO_5023875352" evidence="1">
    <location>
        <begin position="32"/>
        <end position="423"/>
    </location>
</feature>
<feature type="signal peptide" evidence="1">
    <location>
        <begin position="1"/>
        <end position="31"/>
    </location>
</feature>
<dbReference type="SUPFAM" id="SSF50952">
    <property type="entry name" value="Soluble quinoprotein glucose dehydrogenase"/>
    <property type="match status" value="1"/>
</dbReference>
<protein>
    <submittedName>
        <fullName evidence="3">Sorbosone dehydrogenase</fullName>
    </submittedName>
</protein>
<evidence type="ECO:0000313" key="3">
    <source>
        <dbReference type="EMBL" id="QEX19613.1"/>
    </source>
</evidence>
<name>A0A5J6MQI1_9PROT</name>
<dbReference type="Gene3D" id="2.120.10.30">
    <property type="entry name" value="TolB, C-terminal domain"/>
    <property type="match status" value="1"/>
</dbReference>
<gene>
    <name evidence="3" type="ORF">FRZ44_49280</name>
</gene>
<feature type="domain" description="Pyrroloquinoline quinone-dependent pyranose dehydrogenase beta-propeller" evidence="2">
    <location>
        <begin position="74"/>
        <end position="262"/>
    </location>
</feature>
<dbReference type="OrthoDB" id="9770043at2"/>
<feature type="domain" description="Pyrroloquinoline quinone-dependent pyranose dehydrogenase beta-propeller" evidence="2">
    <location>
        <begin position="305"/>
        <end position="416"/>
    </location>
</feature>
<evidence type="ECO:0000256" key="1">
    <source>
        <dbReference type="SAM" id="SignalP"/>
    </source>
</evidence>
<dbReference type="InterPro" id="IPR054539">
    <property type="entry name" value="Beta-prop_PDH"/>
</dbReference>
<evidence type="ECO:0000259" key="2">
    <source>
        <dbReference type="Pfam" id="PF22807"/>
    </source>
</evidence>
<dbReference type="EMBL" id="CP042906">
    <property type="protein sequence ID" value="QEX19613.1"/>
    <property type="molecule type" value="Genomic_DNA"/>
</dbReference>
<proteinExistence type="predicted"/>
<dbReference type="PANTHER" id="PTHR33546">
    <property type="entry name" value="LARGE, MULTIFUNCTIONAL SECRETED PROTEIN-RELATED"/>
    <property type="match status" value="1"/>
</dbReference>
<dbReference type="InterPro" id="IPR011041">
    <property type="entry name" value="Quinoprot_gluc/sorb_DH_b-prop"/>
</dbReference>
<dbReference type="Pfam" id="PF22807">
    <property type="entry name" value="TrAA12"/>
    <property type="match status" value="2"/>
</dbReference>
<evidence type="ECO:0000313" key="4">
    <source>
        <dbReference type="Proteomes" id="UP000326202"/>
    </source>
</evidence>
<dbReference type="PANTHER" id="PTHR33546:SF1">
    <property type="entry name" value="LARGE, MULTIFUNCTIONAL SECRETED PROTEIN"/>
    <property type="match status" value="1"/>
</dbReference>
<dbReference type="Proteomes" id="UP000326202">
    <property type="component" value="Chromosome"/>
</dbReference>
<sequence>MTPADSPISIGAGFRALCLATGLTLSGAAFAASPSEPPGTHIQLDPSTLPAPDATEAVGNFSELVTASDHPPFQLPPGFAVNLFAKGFDRARWLAIAPDGAVLLSEGRDGQITRIVDSDGDGVADSSRILAAGFHGPHGMAFHDGMLYVADIEGIWKLPYQPEGTLTKPSRTRITAKGAFGEGQGHWTRNLVFSPDGSRIYVAIGSESNVAVEPLPRASIQSFAADGSDQKTVATGIRNPVGLAFYPGSHDLYAVVNERDGLGDGLVPDYLTRIQEGADYGWPYFYIGNHRQPDIEIPAGVSGDKVTEPDLLFRSHSAPLGLVFYDGKQFPAEYRGDAFVALHGSWNAGKPQGYMVVRVPFANGRPKGWYEPFLTGFWIGGNDPPKVFGRPVGLVVAPDGSLLVADDASQSIWRISWKGVDPE</sequence>
<dbReference type="RefSeq" id="WP_151179667.1">
    <property type="nucleotide sequence ID" value="NZ_CP042906.1"/>
</dbReference>
<reference evidence="3 4" key="1">
    <citation type="submission" date="2019-08" db="EMBL/GenBank/DDBJ databases">
        <title>Hyperibacter terrae gen. nov., sp. nov. and Hyperibacter viscosus sp. nov., two new members in the family Rhodospirillaceae isolated from the rhizosphere of Hypericum perforatum.</title>
        <authorList>
            <person name="Noviana Z."/>
        </authorList>
    </citation>
    <scope>NUCLEOTIDE SEQUENCE [LARGE SCALE GENOMIC DNA]</scope>
    <source>
        <strain evidence="3 4">R5913</strain>
    </source>
</reference>
<dbReference type="KEGG" id="htq:FRZ44_49280"/>
<keyword evidence="1" id="KW-0732">Signal</keyword>
<accession>A0A5J6MQI1</accession>
<dbReference type="InterPro" id="IPR011042">
    <property type="entry name" value="6-blade_b-propeller_TolB-like"/>
</dbReference>